<feature type="signal peptide" evidence="2">
    <location>
        <begin position="1"/>
        <end position="25"/>
    </location>
</feature>
<dbReference type="Proteomes" id="UP001230156">
    <property type="component" value="Unassembled WGS sequence"/>
</dbReference>
<evidence type="ECO:0000313" key="4">
    <source>
        <dbReference type="EMBL" id="MDQ7249144.1"/>
    </source>
</evidence>
<protein>
    <submittedName>
        <fullName evidence="4">BON domain-containing protein</fullName>
    </submittedName>
</protein>
<accession>A0ABU0YN50</accession>
<dbReference type="RefSeq" id="WP_379956823.1">
    <property type="nucleotide sequence ID" value="NZ_JAUYVI010000005.1"/>
</dbReference>
<dbReference type="PANTHER" id="PTHR34606:SF15">
    <property type="entry name" value="BON DOMAIN-CONTAINING PROTEIN"/>
    <property type="match status" value="1"/>
</dbReference>
<evidence type="ECO:0000313" key="5">
    <source>
        <dbReference type="Proteomes" id="UP001230156"/>
    </source>
</evidence>
<gene>
    <name evidence="4" type="ORF">Q8A70_15760</name>
</gene>
<dbReference type="InterPro" id="IPR007055">
    <property type="entry name" value="BON_dom"/>
</dbReference>
<proteinExistence type="predicted"/>
<reference evidence="5" key="1">
    <citation type="submission" date="2023-08" db="EMBL/GenBank/DDBJ databases">
        <title>Rhodospirillaceae gen. nov., a novel taxon isolated from the Yangtze River Yuezi River estuary sludge.</title>
        <authorList>
            <person name="Ruan L."/>
        </authorList>
    </citation>
    <scope>NUCLEOTIDE SEQUENCE [LARGE SCALE GENOMIC DNA]</scope>
    <source>
        <strain evidence="5">R-7</strain>
    </source>
</reference>
<dbReference type="Pfam" id="PF04972">
    <property type="entry name" value="BON"/>
    <property type="match status" value="2"/>
</dbReference>
<keyword evidence="2" id="KW-0732">Signal</keyword>
<dbReference type="PROSITE" id="PS50914">
    <property type="entry name" value="BON"/>
    <property type="match status" value="2"/>
</dbReference>
<dbReference type="EMBL" id="JAUYVI010000005">
    <property type="protein sequence ID" value="MDQ7249144.1"/>
    <property type="molecule type" value="Genomic_DNA"/>
</dbReference>
<evidence type="ECO:0000256" key="2">
    <source>
        <dbReference type="SAM" id="SignalP"/>
    </source>
</evidence>
<dbReference type="InterPro" id="IPR051686">
    <property type="entry name" value="Lipoprotein_DolP"/>
</dbReference>
<feature type="domain" description="BON" evidence="3">
    <location>
        <begin position="124"/>
        <end position="192"/>
    </location>
</feature>
<feature type="region of interest" description="Disordered" evidence="1">
    <location>
        <begin position="192"/>
        <end position="231"/>
    </location>
</feature>
<feature type="chain" id="PRO_5047139522" evidence="2">
    <location>
        <begin position="26"/>
        <end position="231"/>
    </location>
</feature>
<comment type="caution">
    <text evidence="4">The sequence shown here is derived from an EMBL/GenBank/DDBJ whole genome shotgun (WGS) entry which is preliminary data.</text>
</comment>
<evidence type="ECO:0000259" key="3">
    <source>
        <dbReference type="PROSITE" id="PS50914"/>
    </source>
</evidence>
<organism evidence="4 5">
    <name type="scientific">Dongia sedimenti</name>
    <dbReference type="NCBI Taxonomy" id="3064282"/>
    <lineage>
        <taxon>Bacteria</taxon>
        <taxon>Pseudomonadati</taxon>
        <taxon>Pseudomonadota</taxon>
        <taxon>Alphaproteobacteria</taxon>
        <taxon>Rhodospirillales</taxon>
        <taxon>Dongiaceae</taxon>
        <taxon>Dongia</taxon>
    </lineage>
</organism>
<name>A0ABU0YN50_9PROT</name>
<dbReference type="Gene3D" id="3.30.1340.30">
    <property type="match status" value="1"/>
</dbReference>
<evidence type="ECO:0000256" key="1">
    <source>
        <dbReference type="SAM" id="MobiDB-lite"/>
    </source>
</evidence>
<sequence length="231" mass="25507">MLLTSLLPVALLPLGLTGCSPVGMAVGAGATVTNMAMEERGFVNSARDKAIWTDISARMLDRNQKLFQNVDVQVHEGRVLLSGFVQRPEDRIDATRLAWEPDGVREVVDEIKLGRSLDAGDFSEDVWLIQQIRLKLMLDRDIRAINYSVDCIRSTVYLMGVARTPAELQRVIDHVRDVPYVRAVVNHVRVRTDPLPPIPANPPTVAASNTMSAPVPAAPRRSAKQPQKATR</sequence>
<keyword evidence="5" id="KW-1185">Reference proteome</keyword>
<feature type="domain" description="BON" evidence="3">
    <location>
        <begin position="47"/>
        <end position="115"/>
    </location>
</feature>
<dbReference type="PANTHER" id="PTHR34606">
    <property type="entry name" value="BON DOMAIN-CONTAINING PROTEIN"/>
    <property type="match status" value="1"/>
</dbReference>